<dbReference type="OMA" id="IARNTEW"/>
<dbReference type="GO" id="GO:0003677">
    <property type="term" value="F:DNA binding"/>
    <property type="evidence" value="ECO:0007669"/>
    <property type="project" value="InterPro"/>
</dbReference>
<evidence type="ECO:0000313" key="3">
    <source>
        <dbReference type="Proteomes" id="UP000002258"/>
    </source>
</evidence>
<dbReference type="AlphaFoldDB" id="A3LUN2"/>
<dbReference type="RefSeq" id="XP_001384294.2">
    <property type="nucleotide sequence ID" value="XM_001384257.1"/>
</dbReference>
<dbReference type="eggNOG" id="ENOG502S8Y2">
    <property type="taxonomic scope" value="Eukaryota"/>
</dbReference>
<feature type="compositionally biased region" description="Basic and acidic residues" evidence="1">
    <location>
        <begin position="119"/>
        <end position="132"/>
    </location>
</feature>
<evidence type="ECO:0000256" key="1">
    <source>
        <dbReference type="SAM" id="MobiDB-lite"/>
    </source>
</evidence>
<proteinExistence type="predicted"/>
<keyword evidence="3" id="KW-1185">Reference proteome</keyword>
<dbReference type="Proteomes" id="UP000002258">
    <property type="component" value="Chromosome 4"/>
</dbReference>
<organism evidence="2 3">
    <name type="scientific">Scheffersomyces stipitis (strain ATCC 58785 / CBS 6054 / NBRC 10063 / NRRL Y-11545)</name>
    <name type="common">Yeast</name>
    <name type="synonym">Pichia stipitis</name>
    <dbReference type="NCBI Taxonomy" id="322104"/>
    <lineage>
        <taxon>Eukaryota</taxon>
        <taxon>Fungi</taxon>
        <taxon>Dikarya</taxon>
        <taxon>Ascomycota</taxon>
        <taxon>Saccharomycotina</taxon>
        <taxon>Pichiomycetes</taxon>
        <taxon>Debaryomycetaceae</taxon>
        <taxon>Scheffersomyces</taxon>
    </lineage>
</organism>
<dbReference type="Pfam" id="PF01527">
    <property type="entry name" value="HTH_Tnp_1"/>
    <property type="match status" value="1"/>
</dbReference>
<dbReference type="InterPro" id="IPR002514">
    <property type="entry name" value="Transposase_8"/>
</dbReference>
<dbReference type="HOGENOM" id="CLU_639531_0_0_1"/>
<dbReference type="InterPro" id="IPR036397">
    <property type="entry name" value="RNaseH_sf"/>
</dbReference>
<dbReference type="InParanoid" id="A3LUN2"/>
<reference evidence="2 3" key="1">
    <citation type="journal article" date="2007" name="Nat. Biotechnol.">
        <title>Genome sequence of the lignocellulose-bioconverting and xylose-fermenting yeast Pichia stipitis.</title>
        <authorList>
            <person name="Jeffries T.W."/>
            <person name="Grigoriev I.V."/>
            <person name="Grimwood J."/>
            <person name="Laplaza J.M."/>
            <person name="Aerts A."/>
            <person name="Salamov A."/>
            <person name="Schmutz J."/>
            <person name="Lindquist E."/>
            <person name="Dehal P."/>
            <person name="Shapiro H."/>
            <person name="Jin Y.S."/>
            <person name="Passoth V."/>
            <person name="Richardson P.M."/>
        </authorList>
    </citation>
    <scope>NUCLEOTIDE SEQUENCE [LARGE SCALE GENOMIC DNA]</scope>
    <source>
        <strain evidence="3">ATCC 58785 / CBS 6054 / NBRC 10063 / NRRL Y-11545</strain>
    </source>
</reference>
<evidence type="ECO:0000313" key="2">
    <source>
        <dbReference type="EMBL" id="ABN66265.2"/>
    </source>
</evidence>
<dbReference type="STRING" id="322104.A3LUN2"/>
<gene>
    <name evidence="2" type="ORF">PICST_31825</name>
</gene>
<dbReference type="GO" id="GO:0006313">
    <property type="term" value="P:DNA transposition"/>
    <property type="evidence" value="ECO:0007669"/>
    <property type="project" value="InterPro"/>
</dbReference>
<dbReference type="KEGG" id="pic:PICST_31825"/>
<dbReference type="GeneID" id="4838412"/>
<name>A3LUN2_PICST</name>
<dbReference type="EMBL" id="CP000498">
    <property type="protein sequence ID" value="ABN66265.2"/>
    <property type="molecule type" value="Genomic_DNA"/>
</dbReference>
<dbReference type="Gene3D" id="3.30.420.10">
    <property type="entry name" value="Ribonuclease H-like superfamily/Ribonuclease H"/>
    <property type="match status" value="1"/>
</dbReference>
<sequence length="429" mass="48938">MSFQFEDGLGKITNESGKYMVDHGDLDELKPSDGLINLPAYLKRRSKEEILTKPPHLREGLMQIDSLVGDSETDSFEGMDEDSDDEIMKMMVPQRRTVGRSAFLFESVDEIDSQQSGAHAEEKDAKDKKDPYRKYTPEQVAGFFDEITRQVGSSVAKIARSHGIQESTAQRWVRDYKKSEKLPFDVVRGRKKKSNKLNETHEEFLKSKLVDDCTMSLDMMISDLSDHFEGLCVSKSTLGRFLSDNVHFTFKKIRKEPIARNTEWMIDKRYDYVSLINRSDIDYYSNCIFIDEAGFQIDMSPSYGWAPSGVTPVSRVSGKSENRTVMGAVNSKGVVQLNLKKPFRNVAKKRKTASARRGQANEDRDESVGTTAGHFKYFVLDVLSTLDLYPEYRNCYLIMDNASIHKNPSIERIILSRETGNFLSKEKQN</sequence>
<evidence type="ECO:0008006" key="4">
    <source>
        <dbReference type="Google" id="ProtNLM"/>
    </source>
</evidence>
<protein>
    <recommendedName>
        <fullName evidence="4">Tc1-like transposase DDE domain-containing protein</fullName>
    </recommendedName>
</protein>
<feature type="region of interest" description="Disordered" evidence="1">
    <location>
        <begin position="113"/>
        <end position="132"/>
    </location>
</feature>
<dbReference type="OrthoDB" id="4022870at2759"/>
<feature type="region of interest" description="Disordered" evidence="1">
    <location>
        <begin position="347"/>
        <end position="367"/>
    </location>
</feature>
<dbReference type="SUPFAM" id="SSF46689">
    <property type="entry name" value="Homeodomain-like"/>
    <property type="match status" value="1"/>
</dbReference>
<dbReference type="InterPro" id="IPR009057">
    <property type="entry name" value="Homeodomain-like_sf"/>
</dbReference>
<accession>A3LUN2</accession>
<dbReference type="GO" id="GO:0004803">
    <property type="term" value="F:transposase activity"/>
    <property type="evidence" value="ECO:0007669"/>
    <property type="project" value="InterPro"/>
</dbReference>